<dbReference type="RefSeq" id="XP_065330347.1">
    <property type="nucleotide sequence ID" value="XM_065474275.1"/>
</dbReference>
<dbReference type="KEGG" id="vnx:VNE69_07268"/>
<accession>A0AAX4JEE9</accession>
<dbReference type="GeneID" id="90542024"/>
<sequence length="574" mass="68349">MNESKFVKKSKVVDDEKEKSNKIKLQEEESKEQDIKKDNLKKIIDKKQYSKKVNSKNVGEQKNFSKKDPKETEEVSNITEDSKIIKEQKISENSKNTLDPKILEVTDASNNGNIISCILNSNMDLINNTLQDIIYKDFICKFFTLELSINYFDLCEEFPLDMNIIIRSTDFNVELLKHIEFYIENFFKNLQYENIKALRNRQLFKIHLRHICPLVNLKRSIKEVYKLTNNQDVNDFSSYNFLILSGEIHRIKETRVLRSCFLECENILCQDKCYILKLEDVNYLAHESKKTFIHIVEDKYKTCLNCKSLLVENIKFRTYSTKYEHILNDDSYQIYIKSHKDLISKGFYVGFLQRRNNGKLQFNVNQSYEQNIENIKYKLRNTVTRDLQTHLLIVSSFIFKSIKSHCDIQDCILMIILNIFSFNNIRMLIFTTDSCYVRSCTVNFFKIKDLQVNIFYDMKSFRDVKGLCIRNYGDTKIQSVDMIFHLPINHLLDYSYEKSLLDFKINKKTVNLNENDQRNIQDLFIKFRKEYKRIIEPERLLNTLTSIYISILEYTEDSYLINDFILQHFVDKLL</sequence>
<dbReference type="Proteomes" id="UP001334084">
    <property type="component" value="Chromosome 7"/>
</dbReference>
<gene>
    <name evidence="2" type="ORF">VNE69_07268</name>
</gene>
<evidence type="ECO:0000313" key="2">
    <source>
        <dbReference type="EMBL" id="WUR04202.1"/>
    </source>
</evidence>
<evidence type="ECO:0000256" key="1">
    <source>
        <dbReference type="SAM" id="MobiDB-lite"/>
    </source>
</evidence>
<name>A0AAX4JEE9_9MICR</name>
<dbReference type="EMBL" id="CP142732">
    <property type="protein sequence ID" value="WUR04202.1"/>
    <property type="molecule type" value="Genomic_DNA"/>
</dbReference>
<feature type="compositionally biased region" description="Basic and acidic residues" evidence="1">
    <location>
        <begin position="63"/>
        <end position="73"/>
    </location>
</feature>
<organism evidence="2 3">
    <name type="scientific">Vairimorpha necatrix</name>
    <dbReference type="NCBI Taxonomy" id="6039"/>
    <lineage>
        <taxon>Eukaryota</taxon>
        <taxon>Fungi</taxon>
        <taxon>Fungi incertae sedis</taxon>
        <taxon>Microsporidia</taxon>
        <taxon>Nosematidae</taxon>
        <taxon>Vairimorpha</taxon>
    </lineage>
</organism>
<feature type="region of interest" description="Disordered" evidence="1">
    <location>
        <begin position="1"/>
        <end position="37"/>
    </location>
</feature>
<protein>
    <submittedName>
        <fullName evidence="2">Uncharacterized protein</fullName>
    </submittedName>
</protein>
<dbReference type="AlphaFoldDB" id="A0AAX4JEE9"/>
<feature type="compositionally biased region" description="Basic and acidic residues" evidence="1">
    <location>
        <begin position="11"/>
        <end position="37"/>
    </location>
</feature>
<feature type="region of interest" description="Disordered" evidence="1">
    <location>
        <begin position="52"/>
        <end position="79"/>
    </location>
</feature>
<reference evidence="2" key="1">
    <citation type="journal article" date="2024" name="BMC Genomics">
        <title>Functional annotation of a divergent genome using sequence and structure-based similarity.</title>
        <authorList>
            <person name="Svedberg D."/>
            <person name="Winiger R.R."/>
            <person name="Berg A."/>
            <person name="Sharma H."/>
            <person name="Tellgren-Roth C."/>
            <person name="Debrunner-Vossbrinck B.A."/>
            <person name="Vossbrinck C.R."/>
            <person name="Barandun J."/>
        </authorList>
    </citation>
    <scope>NUCLEOTIDE SEQUENCE</scope>
    <source>
        <strain evidence="2">Illinois isolate</strain>
    </source>
</reference>
<keyword evidence="3" id="KW-1185">Reference proteome</keyword>
<proteinExistence type="predicted"/>
<evidence type="ECO:0000313" key="3">
    <source>
        <dbReference type="Proteomes" id="UP001334084"/>
    </source>
</evidence>